<dbReference type="SUPFAM" id="SSF51126">
    <property type="entry name" value="Pectin lyase-like"/>
    <property type="match status" value="1"/>
</dbReference>
<accession>A0ABN1IXC1</accession>
<reference evidence="1 2" key="1">
    <citation type="journal article" date="2019" name="Int. J. Syst. Evol. Microbiol.">
        <title>The Global Catalogue of Microorganisms (GCM) 10K type strain sequencing project: providing services to taxonomists for standard genome sequencing and annotation.</title>
        <authorList>
            <consortium name="The Broad Institute Genomics Platform"/>
            <consortium name="The Broad Institute Genome Sequencing Center for Infectious Disease"/>
            <person name="Wu L."/>
            <person name="Ma J."/>
        </authorList>
    </citation>
    <scope>NUCLEOTIDE SEQUENCE [LARGE SCALE GENOMIC DNA]</scope>
    <source>
        <strain evidence="1 2">JCM 15421</strain>
    </source>
</reference>
<name>A0ABN1IXC1_9GAMM</name>
<evidence type="ECO:0000313" key="1">
    <source>
        <dbReference type="EMBL" id="GAA0723280.1"/>
    </source>
</evidence>
<keyword evidence="2" id="KW-1185">Reference proteome</keyword>
<dbReference type="Proteomes" id="UP001501523">
    <property type="component" value="Unassembled WGS sequence"/>
</dbReference>
<organism evidence="1 2">
    <name type="scientific">Dokdonella soli</name>
    <dbReference type="NCBI Taxonomy" id="529810"/>
    <lineage>
        <taxon>Bacteria</taxon>
        <taxon>Pseudomonadati</taxon>
        <taxon>Pseudomonadota</taxon>
        <taxon>Gammaproteobacteria</taxon>
        <taxon>Lysobacterales</taxon>
        <taxon>Rhodanobacteraceae</taxon>
        <taxon>Dokdonella</taxon>
    </lineage>
</organism>
<sequence length="458" mass="45853">MFALAAPEAMAIPPPGTTWMVTSCSDANSGSGTTGTLRYAAAHAVSNDVIDMTGLVCGTISLQTGAITLAQNTITLKGPGMDKLAISGKYNGHIESDRIFTHTGNSVLHIRDLSINDGKLSGSSSFVQGGCLYSTGSIELIHTGVGGCSASVTGSGGAAEGGAIFAANGLTLAESVVSGNDVAGGAALGGGIFAGGYLFVRYSTISNNAAGSTASSSGTGGGVYFIGANADISSSTISGNTAGYDNGGLSIHGTATGAAVIMSSTLSGNVAGHMVGGLYVNTHMVAIDNSTIAFNTAVIGRTGTTPNFTYYAPGVALKANSVSGNMAVTLQSSLIANNTYGSTDTDLSGALTSPYTIAFSGNNNLVRVPAALAKVPPDTVTVSCPLLGPLRDNGGYTQTHALLSHSPGIDQGNNAVLFSYDQRSYPRVSGATADIGAYEVQQNDVIFNNGFDGCPALF</sequence>
<dbReference type="NCBIfam" id="NF041518">
    <property type="entry name" value="choice_anch_Q"/>
    <property type="match status" value="1"/>
</dbReference>
<dbReference type="EMBL" id="BAAAEU010000025">
    <property type="protein sequence ID" value="GAA0723280.1"/>
    <property type="molecule type" value="Genomic_DNA"/>
</dbReference>
<protein>
    <recommendedName>
        <fullName evidence="3">Right-handed parallel beta-helix repeat-containing protein</fullName>
    </recommendedName>
</protein>
<dbReference type="InterPro" id="IPR011050">
    <property type="entry name" value="Pectin_lyase_fold/virulence"/>
</dbReference>
<proteinExistence type="predicted"/>
<gene>
    <name evidence="1" type="ORF">GCM10009105_35170</name>
</gene>
<comment type="caution">
    <text evidence="1">The sequence shown here is derived from an EMBL/GenBank/DDBJ whole genome shotgun (WGS) entry which is preliminary data.</text>
</comment>
<dbReference type="InterPro" id="IPR059226">
    <property type="entry name" value="Choice_anch_Q_dom"/>
</dbReference>
<evidence type="ECO:0008006" key="3">
    <source>
        <dbReference type="Google" id="ProtNLM"/>
    </source>
</evidence>
<evidence type="ECO:0000313" key="2">
    <source>
        <dbReference type="Proteomes" id="UP001501523"/>
    </source>
</evidence>